<dbReference type="EMBL" id="CP077090">
    <property type="protein sequence ID" value="QXI14296.1"/>
    <property type="molecule type" value="Genomic_DNA"/>
</dbReference>
<dbReference type="AlphaFoldDB" id="A0A9E6NUS0"/>
<reference evidence="1" key="2">
    <citation type="journal article" date="2021" name="Microorganisms">
        <title>The Ever-Expanding Pseudomonas Genus: Description of 43 New Species and Partition of the Pseudomonas putida Group.</title>
        <authorList>
            <person name="Girard L."/>
            <person name="Lood C."/>
            <person name="Hofte M."/>
            <person name="Vandamme P."/>
            <person name="Rokni-Zadeh H."/>
            <person name="van Noort V."/>
            <person name="Lavigne R."/>
            <person name="De Mot R."/>
        </authorList>
    </citation>
    <scope>NUCLEOTIDE SEQUENCE</scope>
    <source>
        <strain evidence="1">OE 48.2</strain>
    </source>
</reference>
<reference evidence="1" key="1">
    <citation type="journal article" date="2020" name="Microorganisms">
        <title>Reliable Identification of Environmental Pseudomonas Isolates Using the rpoD Gene.</title>
        <authorList>
            <consortium name="The Broad Institute Genome Sequencing Platform"/>
            <person name="Girard L."/>
            <person name="Lood C."/>
            <person name="Rokni-Zadeh H."/>
            <person name="van Noort V."/>
            <person name="Lavigne R."/>
            <person name="De Mot R."/>
        </authorList>
    </citation>
    <scope>NUCLEOTIDE SEQUENCE</scope>
    <source>
        <strain evidence="1">OE 48.2</strain>
    </source>
</reference>
<dbReference type="Proteomes" id="UP000627092">
    <property type="component" value="Chromosome"/>
</dbReference>
<evidence type="ECO:0000313" key="1">
    <source>
        <dbReference type="EMBL" id="QXI14296.1"/>
    </source>
</evidence>
<protein>
    <submittedName>
        <fullName evidence="1">Uncharacterized protein</fullName>
    </submittedName>
</protein>
<sequence length="58" mass="6336">MEHLRQLIGWPTRPIALASYQNGLGCTVLSTTCQTSGARSSPCRKCDQTFARRIPSIG</sequence>
<dbReference type="KEGG" id="pze:HU754_013015"/>
<name>A0A9E6NUS0_9PSED</name>
<dbReference type="RefSeq" id="WP_186624532.1">
    <property type="nucleotide sequence ID" value="NZ_CP077090.1"/>
</dbReference>
<evidence type="ECO:0000313" key="2">
    <source>
        <dbReference type="Proteomes" id="UP000627092"/>
    </source>
</evidence>
<proteinExistence type="predicted"/>
<accession>A0A9E6NUS0</accession>
<gene>
    <name evidence="1" type="ORF">HU754_013015</name>
</gene>
<organism evidence="1 2">
    <name type="scientific">Pseudomonas zeae</name>
    <dbReference type="NCBI Taxonomy" id="2745510"/>
    <lineage>
        <taxon>Bacteria</taxon>
        <taxon>Pseudomonadati</taxon>
        <taxon>Pseudomonadota</taxon>
        <taxon>Gammaproteobacteria</taxon>
        <taxon>Pseudomonadales</taxon>
        <taxon>Pseudomonadaceae</taxon>
        <taxon>Pseudomonas</taxon>
    </lineage>
</organism>